<dbReference type="GO" id="GO:0008483">
    <property type="term" value="F:transaminase activity"/>
    <property type="evidence" value="ECO:0007669"/>
    <property type="project" value="UniProtKB-KW"/>
</dbReference>
<protein>
    <submittedName>
        <fullName evidence="4">Aminotransferase DegT/DnrJ/EryC1/StrS family</fullName>
    </submittedName>
</protein>
<dbReference type="Proteomes" id="UP000029661">
    <property type="component" value="Chromosome"/>
</dbReference>
<name>A0A089ZEJ3_METFO</name>
<dbReference type="RefSeq" id="WP_048084638.1">
    <property type="nucleotide sequence ID" value="NZ_CP006933.1"/>
</dbReference>
<dbReference type="CDD" id="cd00616">
    <property type="entry name" value="AHBA_syn"/>
    <property type="match status" value="1"/>
</dbReference>
<dbReference type="InterPro" id="IPR015422">
    <property type="entry name" value="PyrdxlP-dep_Trfase_small"/>
</dbReference>
<dbReference type="GO" id="GO:0000271">
    <property type="term" value="P:polysaccharide biosynthetic process"/>
    <property type="evidence" value="ECO:0007669"/>
    <property type="project" value="TreeGrafter"/>
</dbReference>
<evidence type="ECO:0000256" key="3">
    <source>
        <dbReference type="RuleBase" id="RU004508"/>
    </source>
</evidence>
<evidence type="ECO:0000256" key="1">
    <source>
        <dbReference type="ARBA" id="ARBA00022898"/>
    </source>
</evidence>
<evidence type="ECO:0000313" key="4">
    <source>
        <dbReference type="EMBL" id="AIS31285.1"/>
    </source>
</evidence>
<dbReference type="KEGG" id="mfc:BRM9_0460"/>
<accession>A0A089ZEJ3</accession>
<dbReference type="FunFam" id="3.40.640.10:FF:000089">
    <property type="entry name" value="Aminotransferase, DegT/DnrJ/EryC1/StrS family"/>
    <property type="match status" value="1"/>
</dbReference>
<dbReference type="SUPFAM" id="SSF53383">
    <property type="entry name" value="PLP-dependent transferases"/>
    <property type="match status" value="1"/>
</dbReference>
<dbReference type="Gene3D" id="3.40.640.10">
    <property type="entry name" value="Type I PLP-dependent aspartate aminotransferase-like (Major domain)"/>
    <property type="match status" value="1"/>
</dbReference>
<sequence length="371" mass="42145">MNIPFLDLKRQYQPIKEEIDQAIHRVVDSQNFILGDEVRVFEEKLAQYCGVKHAIGVASGTDALLLSIKAHNISEDVITSPFTFFATAGSIYNAGANPQFADINPETFNIDPEDLVKKIRENDKIKAILPVHLYGQTAEMGPIHEIAEDHDLTVIEDAAQSIGAEYHGKKIGSINTTCFSFFPAKNLGCYGDGGIITTNEEEIAEKIRTLRVHGSKPKYYHHIIGHNSRLDALQAAILTVKLKYIDKWNSMRIKNAKLYNKKLKEIEGLKVPDIDPQNKHVFNQYTLRVTNDRRDDLKKFLTEKNISTAIYYPLPLHLQPCFSFLKYKLGDFINSEKACSEVLSIPIFPELEKEELKYIVDSILKFFDKSK</sequence>
<dbReference type="STRING" id="2162.BRM9_0460"/>
<comment type="similarity">
    <text evidence="2 3">Belongs to the DegT/DnrJ/EryC1 family.</text>
</comment>
<dbReference type="Pfam" id="PF01041">
    <property type="entry name" value="DegT_DnrJ_EryC1"/>
    <property type="match status" value="1"/>
</dbReference>
<dbReference type="AlphaFoldDB" id="A0A089ZEJ3"/>
<keyword evidence="1 3" id="KW-0663">Pyridoxal phosphate</keyword>
<evidence type="ECO:0000256" key="2">
    <source>
        <dbReference type="ARBA" id="ARBA00037999"/>
    </source>
</evidence>
<dbReference type="PANTHER" id="PTHR30244:SF36">
    <property type="entry name" value="3-OXO-GLUCOSE-6-PHOSPHATE:GLUTAMATE AMINOTRANSFERASE"/>
    <property type="match status" value="1"/>
</dbReference>
<gene>
    <name evidence="4" type="ORF">BRM9_0460</name>
</gene>
<dbReference type="InterPro" id="IPR015424">
    <property type="entry name" value="PyrdxlP-dep_Trfase"/>
</dbReference>
<dbReference type="InterPro" id="IPR000653">
    <property type="entry name" value="DegT/StrS_aminotransferase"/>
</dbReference>
<dbReference type="GeneID" id="24791614"/>
<proteinExistence type="inferred from homology"/>
<keyword evidence="4" id="KW-0808">Transferase</keyword>
<reference evidence="4 5" key="1">
    <citation type="submission" date="2013-12" db="EMBL/GenBank/DDBJ databases">
        <title>The complete genome sequence of Methanobacterium sp. BRM9.</title>
        <authorList>
            <consortium name="Pastoral Greenhouse Gas Research Consortium"/>
            <person name="Kelly W.J."/>
            <person name="Leahy S.C."/>
            <person name="Perry R."/>
            <person name="Li D."/>
            <person name="Altermann E."/>
            <person name="Lambie S.C."/>
            <person name="Attwood G.T."/>
        </authorList>
    </citation>
    <scope>NUCLEOTIDE SEQUENCE [LARGE SCALE GENOMIC DNA]</scope>
    <source>
        <strain evidence="4 5">BRM9</strain>
    </source>
</reference>
<dbReference type="PIRSF" id="PIRSF000390">
    <property type="entry name" value="PLP_StrS"/>
    <property type="match status" value="1"/>
</dbReference>
<dbReference type="InterPro" id="IPR015421">
    <property type="entry name" value="PyrdxlP-dep_Trfase_major"/>
</dbReference>
<dbReference type="Gene3D" id="3.90.1150.10">
    <property type="entry name" value="Aspartate Aminotransferase, domain 1"/>
    <property type="match status" value="1"/>
</dbReference>
<evidence type="ECO:0000313" key="5">
    <source>
        <dbReference type="Proteomes" id="UP000029661"/>
    </source>
</evidence>
<dbReference type="EMBL" id="CP006933">
    <property type="protein sequence ID" value="AIS31285.1"/>
    <property type="molecule type" value="Genomic_DNA"/>
</dbReference>
<organism evidence="4 5">
    <name type="scientific">Methanobacterium formicicum</name>
    <dbReference type="NCBI Taxonomy" id="2162"/>
    <lineage>
        <taxon>Archaea</taxon>
        <taxon>Methanobacteriati</taxon>
        <taxon>Methanobacteriota</taxon>
        <taxon>Methanomada group</taxon>
        <taxon>Methanobacteria</taxon>
        <taxon>Methanobacteriales</taxon>
        <taxon>Methanobacteriaceae</taxon>
        <taxon>Methanobacterium</taxon>
    </lineage>
</organism>
<keyword evidence="4" id="KW-0032">Aminotransferase</keyword>
<dbReference type="PANTHER" id="PTHR30244">
    <property type="entry name" value="TRANSAMINASE"/>
    <property type="match status" value="1"/>
</dbReference>
<dbReference type="GO" id="GO:0030170">
    <property type="term" value="F:pyridoxal phosphate binding"/>
    <property type="evidence" value="ECO:0007669"/>
    <property type="project" value="TreeGrafter"/>
</dbReference>
<dbReference type="OrthoDB" id="10355at2157"/>